<dbReference type="Pfam" id="PF00155">
    <property type="entry name" value="Aminotran_1_2"/>
    <property type="match status" value="1"/>
</dbReference>
<evidence type="ECO:0000256" key="7">
    <source>
        <dbReference type="RuleBase" id="RU000481"/>
    </source>
</evidence>
<dbReference type="CDD" id="cd00609">
    <property type="entry name" value="AAT_like"/>
    <property type="match status" value="1"/>
</dbReference>
<dbReference type="PROSITE" id="PS00105">
    <property type="entry name" value="AA_TRANSFER_CLASS_1"/>
    <property type="match status" value="1"/>
</dbReference>
<accession>Q9HK41</accession>
<dbReference type="EC" id="2.6.1.-" evidence="7"/>
<comment type="cofactor">
    <cofactor evidence="1 7">
        <name>pyridoxal 5'-phosphate</name>
        <dbReference type="ChEBI" id="CHEBI:597326"/>
    </cofactor>
</comment>
<evidence type="ECO:0000256" key="6">
    <source>
        <dbReference type="ARBA" id="ARBA00022898"/>
    </source>
</evidence>
<dbReference type="HOGENOM" id="CLU_017584_4_3_2"/>
<dbReference type="AlphaFoldDB" id="Q9HK41"/>
<dbReference type="PANTHER" id="PTHR46383:SF1">
    <property type="entry name" value="ASPARTATE AMINOTRANSFERASE"/>
    <property type="match status" value="1"/>
</dbReference>
<keyword evidence="10" id="KW-1185">Reference proteome</keyword>
<evidence type="ECO:0000313" key="9">
    <source>
        <dbReference type="EMBL" id="CAC11898.1"/>
    </source>
</evidence>
<dbReference type="InterPro" id="IPR004839">
    <property type="entry name" value="Aminotransferase_I/II_large"/>
</dbReference>
<sequence>MKQIQLSRNVVDDISFGAIVKIRDQLLEMQRAGKKVYRLESGDPSFPIPEHVRLAIEDALKKNRTHYTDSTGIPELRKAIAEKLVKKNGIRSATPENVLVSNGGMNALYITFRSLIAPGEKVIIPDPMWTEIAEIIKLADGIPIRIPVERYVEEMRKYENDDRVRAVFINSPHNPTGYVFGEKQISDIIDFAESKGIFIVSDEAYEDVIFDGLKHLSPGSLYDDTISLFSMSKSYAMSGLRIGYAHTSNEILYDRMKKLLRCTINGVNSATQYGAVAALTGPQDYIGEMRKEYQKRRDIIYEAVSESRYLEPIKPHGTFYLWNRIKEYPPGVSDSWGMTSYLLEKTGVGSSPGPVFGPAGEGYIRFAFSAATDHIQEAADVLRNF</sequence>
<comment type="similarity">
    <text evidence="2 7">Belongs to the class-I pyridoxal-phosphate-dependent aminotransferase family.</text>
</comment>
<dbReference type="EnsemblBacteria" id="CAC11898">
    <property type="protein sequence ID" value="CAC11898"/>
    <property type="gene ID" value="CAC11898"/>
</dbReference>
<dbReference type="eggNOG" id="arCOG01130">
    <property type="taxonomic scope" value="Archaea"/>
</dbReference>
<comment type="subunit">
    <text evidence="3">Homodimer.</text>
</comment>
<dbReference type="PaxDb" id="273075-Ta0765"/>
<evidence type="ECO:0000313" key="10">
    <source>
        <dbReference type="Proteomes" id="UP000001024"/>
    </source>
</evidence>
<dbReference type="KEGG" id="tac:Ta0765"/>
<name>Q9HK41_THEAC</name>
<evidence type="ECO:0000256" key="4">
    <source>
        <dbReference type="ARBA" id="ARBA00022576"/>
    </source>
</evidence>
<evidence type="ECO:0000256" key="1">
    <source>
        <dbReference type="ARBA" id="ARBA00001933"/>
    </source>
</evidence>
<reference evidence="9 10" key="1">
    <citation type="journal article" date="2000" name="Nature">
        <title>The genome sequence of the thermoacidophilic scavenger Thermoplasma acidophilum.</title>
        <authorList>
            <person name="Ruepp A."/>
            <person name="Graml W."/>
            <person name="Santos-Martinez M.L."/>
            <person name="Koretke K.K."/>
            <person name="Volker C."/>
            <person name="Mewes H.W."/>
            <person name="Frishman D."/>
            <person name="Stocker S."/>
            <person name="Lupas A.N."/>
            <person name="Baumeister W."/>
        </authorList>
    </citation>
    <scope>NUCLEOTIDE SEQUENCE [LARGE SCALE GENOMIC DNA]</scope>
    <source>
        <strain evidence="10">ATCC 25905 / DSM 1728 / JCM 9062 / NBRC 15155 / AMRC-C165</strain>
    </source>
</reference>
<dbReference type="InParanoid" id="Q9HK41"/>
<dbReference type="InterPro" id="IPR050596">
    <property type="entry name" value="AspAT/PAT-like"/>
</dbReference>
<keyword evidence="6" id="KW-0663">Pyridoxal phosphate</keyword>
<dbReference type="InterPro" id="IPR015424">
    <property type="entry name" value="PyrdxlP-dep_Trfase"/>
</dbReference>
<dbReference type="Gene3D" id="3.40.640.10">
    <property type="entry name" value="Type I PLP-dependent aspartate aminotransferase-like (Major domain)"/>
    <property type="match status" value="1"/>
</dbReference>
<dbReference type="STRING" id="273075.gene:9571980"/>
<keyword evidence="4 7" id="KW-0032">Aminotransferase</keyword>
<dbReference type="GO" id="GO:0006520">
    <property type="term" value="P:amino acid metabolic process"/>
    <property type="evidence" value="ECO:0007669"/>
    <property type="project" value="InterPro"/>
</dbReference>
<gene>
    <name evidence="9" type="ordered locus">Ta0765</name>
</gene>
<organism evidence="9 10">
    <name type="scientific">Thermoplasma acidophilum (strain ATCC 25905 / DSM 1728 / JCM 9062 / NBRC 15155 / AMRC-C165)</name>
    <dbReference type="NCBI Taxonomy" id="273075"/>
    <lineage>
        <taxon>Archaea</taxon>
        <taxon>Methanobacteriati</taxon>
        <taxon>Thermoplasmatota</taxon>
        <taxon>Thermoplasmata</taxon>
        <taxon>Thermoplasmatales</taxon>
        <taxon>Thermoplasmataceae</taxon>
        <taxon>Thermoplasma</taxon>
    </lineage>
</organism>
<dbReference type="OrthoDB" id="372018at2157"/>
<evidence type="ECO:0000256" key="2">
    <source>
        <dbReference type="ARBA" id="ARBA00007441"/>
    </source>
</evidence>
<dbReference type="GO" id="GO:0030170">
    <property type="term" value="F:pyridoxal phosphate binding"/>
    <property type="evidence" value="ECO:0007669"/>
    <property type="project" value="InterPro"/>
</dbReference>
<evidence type="ECO:0000256" key="5">
    <source>
        <dbReference type="ARBA" id="ARBA00022679"/>
    </source>
</evidence>
<evidence type="ECO:0000256" key="3">
    <source>
        <dbReference type="ARBA" id="ARBA00011738"/>
    </source>
</evidence>
<protein>
    <recommendedName>
        <fullName evidence="7">Aminotransferase</fullName>
        <ecNumber evidence="7">2.6.1.-</ecNumber>
    </recommendedName>
</protein>
<dbReference type="Proteomes" id="UP000001024">
    <property type="component" value="Chromosome"/>
</dbReference>
<dbReference type="InterPro" id="IPR015421">
    <property type="entry name" value="PyrdxlP-dep_Trfase_major"/>
</dbReference>
<dbReference type="SUPFAM" id="SSF53383">
    <property type="entry name" value="PLP-dependent transferases"/>
    <property type="match status" value="1"/>
</dbReference>
<dbReference type="InterPro" id="IPR004838">
    <property type="entry name" value="NHTrfase_class1_PyrdxlP-BS"/>
</dbReference>
<dbReference type="RefSeq" id="WP_010901180.1">
    <property type="nucleotide sequence ID" value="NC_002578.1"/>
</dbReference>
<evidence type="ECO:0000259" key="8">
    <source>
        <dbReference type="Pfam" id="PF00155"/>
    </source>
</evidence>
<feature type="domain" description="Aminotransferase class I/classII large" evidence="8">
    <location>
        <begin position="35"/>
        <end position="379"/>
    </location>
</feature>
<dbReference type="PANTHER" id="PTHR46383">
    <property type="entry name" value="ASPARTATE AMINOTRANSFERASE"/>
    <property type="match status" value="1"/>
</dbReference>
<proteinExistence type="inferred from homology"/>
<dbReference type="GO" id="GO:0008483">
    <property type="term" value="F:transaminase activity"/>
    <property type="evidence" value="ECO:0007669"/>
    <property type="project" value="UniProtKB-KW"/>
</dbReference>
<keyword evidence="5 7" id="KW-0808">Transferase</keyword>
<dbReference type="EMBL" id="AL445065">
    <property type="protein sequence ID" value="CAC11898.1"/>
    <property type="molecule type" value="Genomic_DNA"/>
</dbReference>